<dbReference type="Pfam" id="PF00536">
    <property type="entry name" value="SAM_1"/>
    <property type="match status" value="2"/>
</dbReference>
<feature type="compositionally biased region" description="Polar residues" evidence="4">
    <location>
        <begin position="526"/>
        <end position="535"/>
    </location>
</feature>
<dbReference type="PROSITE" id="PS50105">
    <property type="entry name" value="SAM_DOMAIN"/>
    <property type="match status" value="2"/>
</dbReference>
<name>A0ABR1ERF6_NECAM</name>
<feature type="compositionally biased region" description="Polar residues" evidence="4">
    <location>
        <begin position="284"/>
        <end position="311"/>
    </location>
</feature>
<feature type="compositionally biased region" description="Polar residues" evidence="4">
    <location>
        <begin position="473"/>
        <end position="484"/>
    </location>
</feature>
<dbReference type="PANTHER" id="PTHR12587:SF14">
    <property type="entry name" value="AT31531P"/>
    <property type="match status" value="1"/>
</dbReference>
<evidence type="ECO:0000313" key="7">
    <source>
        <dbReference type="Proteomes" id="UP001303046"/>
    </source>
</evidence>
<feature type="region of interest" description="Disordered" evidence="4">
    <location>
        <begin position="25"/>
        <end position="110"/>
    </location>
</feature>
<feature type="compositionally biased region" description="Polar residues" evidence="4">
    <location>
        <begin position="441"/>
        <end position="455"/>
    </location>
</feature>
<feature type="region of interest" description="Disordered" evidence="4">
    <location>
        <begin position="526"/>
        <end position="545"/>
    </location>
</feature>
<feature type="compositionally biased region" description="Polar residues" evidence="4">
    <location>
        <begin position="555"/>
        <end position="567"/>
    </location>
</feature>
<dbReference type="SMART" id="SM00454">
    <property type="entry name" value="SAM"/>
    <property type="match status" value="3"/>
</dbReference>
<feature type="compositionally biased region" description="Low complexity" evidence="4">
    <location>
        <begin position="99"/>
        <end position="110"/>
    </location>
</feature>
<accession>A0ABR1ERF6</accession>
<feature type="compositionally biased region" description="Polar residues" evidence="4">
    <location>
        <begin position="88"/>
        <end position="97"/>
    </location>
</feature>
<reference evidence="6 7" key="1">
    <citation type="submission" date="2023-08" db="EMBL/GenBank/DDBJ databases">
        <title>A Necator americanus chromosomal reference genome.</title>
        <authorList>
            <person name="Ilik V."/>
            <person name="Petrzelkova K.J."/>
            <person name="Pardy F."/>
            <person name="Fuh T."/>
            <person name="Niatou-Singa F.S."/>
            <person name="Gouil Q."/>
            <person name="Baker L."/>
            <person name="Ritchie M.E."/>
            <person name="Jex A.R."/>
            <person name="Gazzola D."/>
            <person name="Li H."/>
            <person name="Toshio Fujiwara R."/>
            <person name="Zhan B."/>
            <person name="Aroian R.V."/>
            <person name="Pafco B."/>
            <person name="Schwarz E.M."/>
        </authorList>
    </citation>
    <scope>NUCLEOTIDE SEQUENCE [LARGE SCALE GENOMIC DNA]</scope>
    <source>
        <strain evidence="6 7">Aroian</strain>
        <tissue evidence="6">Whole animal</tissue>
    </source>
</reference>
<dbReference type="EMBL" id="JAVFWL010000006">
    <property type="protein sequence ID" value="KAK6765217.1"/>
    <property type="molecule type" value="Genomic_DNA"/>
</dbReference>
<evidence type="ECO:0000256" key="4">
    <source>
        <dbReference type="SAM" id="MobiDB-lite"/>
    </source>
</evidence>
<dbReference type="Proteomes" id="UP001303046">
    <property type="component" value="Unassembled WGS sequence"/>
</dbReference>
<feature type="domain" description="SAM" evidence="5">
    <location>
        <begin position="603"/>
        <end position="667"/>
    </location>
</feature>
<evidence type="ECO:0000259" key="5">
    <source>
        <dbReference type="PROSITE" id="PS50105"/>
    </source>
</evidence>
<feature type="compositionally biased region" description="Basic and acidic residues" evidence="4">
    <location>
        <begin position="65"/>
        <end position="76"/>
    </location>
</feature>
<dbReference type="SUPFAM" id="SSF47769">
    <property type="entry name" value="SAM/Pointed domain"/>
    <property type="match status" value="2"/>
</dbReference>
<gene>
    <name evidence="6" type="primary">Necator_chrX.g25402</name>
    <name evidence="6" type="ORF">RB195_025236</name>
</gene>
<feature type="region of interest" description="Disordered" evidence="4">
    <location>
        <begin position="437"/>
        <end position="517"/>
    </location>
</feature>
<organism evidence="6 7">
    <name type="scientific">Necator americanus</name>
    <name type="common">Human hookworm</name>
    <dbReference type="NCBI Taxonomy" id="51031"/>
    <lineage>
        <taxon>Eukaryota</taxon>
        <taxon>Metazoa</taxon>
        <taxon>Ecdysozoa</taxon>
        <taxon>Nematoda</taxon>
        <taxon>Chromadorea</taxon>
        <taxon>Rhabditida</taxon>
        <taxon>Rhabditina</taxon>
        <taxon>Rhabditomorpha</taxon>
        <taxon>Strongyloidea</taxon>
        <taxon>Ancylostomatidae</taxon>
        <taxon>Bunostominae</taxon>
        <taxon>Necator</taxon>
    </lineage>
</organism>
<dbReference type="InterPro" id="IPR013761">
    <property type="entry name" value="SAM/pointed_sf"/>
</dbReference>
<feature type="compositionally biased region" description="Low complexity" evidence="4">
    <location>
        <begin position="574"/>
        <end position="586"/>
    </location>
</feature>
<evidence type="ECO:0000256" key="1">
    <source>
        <dbReference type="ARBA" id="ARBA00022737"/>
    </source>
</evidence>
<keyword evidence="2 3" id="KW-0175">Coiled coil</keyword>
<comment type="caution">
    <text evidence="6">The sequence shown here is derived from an EMBL/GenBank/DDBJ whole genome shotgun (WGS) entry which is preliminary data.</text>
</comment>
<keyword evidence="7" id="KW-1185">Reference proteome</keyword>
<keyword evidence="1" id="KW-0677">Repeat</keyword>
<dbReference type="Pfam" id="PF07647">
    <property type="entry name" value="SAM_2"/>
    <property type="match status" value="1"/>
</dbReference>
<dbReference type="Pfam" id="PF26022">
    <property type="entry name" value="CC_Liprin_beta"/>
    <property type="match status" value="1"/>
</dbReference>
<dbReference type="InterPro" id="IPR029515">
    <property type="entry name" value="Liprin"/>
</dbReference>
<feature type="domain" description="SAM" evidence="5">
    <location>
        <begin position="675"/>
        <end position="738"/>
    </location>
</feature>
<dbReference type="PANTHER" id="PTHR12587">
    <property type="entry name" value="LAR INTERACTING PROTEIN LIP -RELATED PROTEIN"/>
    <property type="match status" value="1"/>
</dbReference>
<protein>
    <recommendedName>
        <fullName evidence="5">SAM domain-containing protein</fullName>
    </recommendedName>
</protein>
<sequence length="904" mass="101642">MDGFAEANLLLNSALAQLDEIIINGSKCRGPSSENGSPQPCKAEPWTAENMRRDIDEELDLESTTAHDVEDDRSTKASDWSSKGWRDQTGSDASSGVESPPSDVPTSSSSLCNPPKIYSEFLKAIEEQTLTEKPDAETQLKIIQWLTGSCSSSPSMSTVSCPEYPEMQEKVHRLAMARDSLSLQVSVLNEQVGAQKEKIRDLEALLALKRNSLNSTEELLQDKYHYMGDCTELESKRLNLMEEVSSLKLKYATLEQQRNETEKMLKLSQNEMDHVNQSMNSMVVQKQLRSQTSSGNRQPSQLPTVKGSQGSKENEEMEQLRSTVQRLIADNEQKNHQISSLRNALDEQLRTRSHRDGYYPVSRWNEQPPYDLNTQIRLLLLEEPLEPMTHSTSFPLRLCSSTHHRDAIQPSSSFTSSRSTVSSYHSLLQTGNGHLYPSIVGTRSEQSYRSPSSPAARQLAAELDELRRISNEPHGNQPHSSTSLPRRMGNKASSTLALPTKKHSLTSGTSAVESDDEVARGVVRNTVASSRNSSDAKPVKRDRMRSSLRNLFSKLTRSTSQEQTSSVFGRKNAARSSSSARHPASALSGGAELFPSLSRFVDWKSEKLADWIGKVGFAQYVPEIAKNVRSGQHLLNMNSREYESILGMKSALHRKRLNLLLRRIEGDVAGPARSWDVQQTQKWLEDIGLPQYKDVFSENLVDGLMLLSLNAADLVEMRVVNAHHFMCISRSIQYMKMVDFKHDRMIRKFNESMISSYPRPEAVVNWTHSATCEWLQKIDLDEFTPNLLCAGTPGALMVYEPTFTAETLAEILQMPPHKTLLRRHLTTHFNQLLGQKIVAEKRDFLATGTHPQLLPGVRIKILKKGLSIPRKKTKTEFYLEPDELLCPPILKLKYPTMSQSDIFT</sequence>
<feature type="region of interest" description="Disordered" evidence="4">
    <location>
        <begin position="555"/>
        <end position="588"/>
    </location>
</feature>
<proteinExistence type="predicted"/>
<dbReference type="InterPro" id="IPR058914">
    <property type="entry name" value="LIPB1/2_CC"/>
</dbReference>
<dbReference type="Gene3D" id="1.10.150.50">
    <property type="entry name" value="Transcription Factor, Ets-1"/>
    <property type="match status" value="3"/>
</dbReference>
<feature type="coiled-coil region" evidence="3">
    <location>
        <begin position="185"/>
        <end position="271"/>
    </location>
</feature>
<dbReference type="InterPro" id="IPR001660">
    <property type="entry name" value="SAM"/>
</dbReference>
<evidence type="ECO:0000256" key="3">
    <source>
        <dbReference type="SAM" id="Coils"/>
    </source>
</evidence>
<evidence type="ECO:0000313" key="6">
    <source>
        <dbReference type="EMBL" id="KAK6765217.1"/>
    </source>
</evidence>
<evidence type="ECO:0000256" key="2">
    <source>
        <dbReference type="ARBA" id="ARBA00023054"/>
    </source>
</evidence>
<feature type="region of interest" description="Disordered" evidence="4">
    <location>
        <begin position="284"/>
        <end position="321"/>
    </location>
</feature>